<evidence type="ECO:0000256" key="1">
    <source>
        <dbReference type="ARBA" id="ARBA00004651"/>
    </source>
</evidence>
<evidence type="ECO:0000313" key="8">
    <source>
        <dbReference type="EMBL" id="TRX05519.1"/>
    </source>
</evidence>
<dbReference type="EMBL" id="VJZN01000016">
    <property type="protein sequence ID" value="TRX05519.1"/>
    <property type="molecule type" value="Genomic_DNA"/>
</dbReference>
<sequence>MNNQTKGVFFALLATLLWSVNMVIASGIKGHIPPIGLAFWRWTIACIVLAPLAIKSTIESFTIIKKHIRYLMLTAVLGITIFNTLIYFAGKTTSAVNLSLIAISIPLFIVVLSRIAFKEKVSTIKIIGIVTIITGVLVLITKGSLQALLHINFTIGDVLMLVSCFFFACYTILVRQKPDGLTPKVFLFSVFVIGTIMLFPFYIWEHILYKKVIFDSKTVLITTYVGIFASLVSFYLWNEAIRLIGTSKTALIYYLIPVFSGILAYFFLGQAIVITQIISMGIIISGLLITNRK</sequence>
<evidence type="ECO:0000259" key="7">
    <source>
        <dbReference type="Pfam" id="PF00892"/>
    </source>
</evidence>
<name>A0A553BQW6_9FLAO</name>
<keyword evidence="3 6" id="KW-0812">Transmembrane</keyword>
<feature type="transmembrane region" description="Helical" evidence="6">
    <location>
        <begin position="219"/>
        <end position="238"/>
    </location>
</feature>
<dbReference type="RefSeq" id="WP_143387726.1">
    <property type="nucleotide sequence ID" value="NZ_VJZL01000010.1"/>
</dbReference>
<proteinExistence type="predicted"/>
<feature type="transmembrane region" description="Helical" evidence="6">
    <location>
        <begin position="273"/>
        <end position="290"/>
    </location>
</feature>
<dbReference type="PANTHER" id="PTHR32322">
    <property type="entry name" value="INNER MEMBRANE TRANSPORTER"/>
    <property type="match status" value="1"/>
</dbReference>
<dbReference type="AlphaFoldDB" id="A0A553BQW6"/>
<dbReference type="OrthoDB" id="9805239at2"/>
<feature type="transmembrane region" description="Helical" evidence="6">
    <location>
        <begin position="250"/>
        <end position="267"/>
    </location>
</feature>
<evidence type="ECO:0000256" key="6">
    <source>
        <dbReference type="SAM" id="Phobius"/>
    </source>
</evidence>
<organism evidence="9 11">
    <name type="scientific">Flavobacterium gawalongense</name>
    <dbReference type="NCBI Taxonomy" id="2594432"/>
    <lineage>
        <taxon>Bacteria</taxon>
        <taxon>Pseudomonadati</taxon>
        <taxon>Bacteroidota</taxon>
        <taxon>Flavobacteriia</taxon>
        <taxon>Flavobacteriales</taxon>
        <taxon>Flavobacteriaceae</taxon>
        <taxon>Flavobacterium</taxon>
    </lineage>
</organism>
<feature type="transmembrane region" description="Helical" evidence="6">
    <location>
        <begin position="35"/>
        <end position="58"/>
    </location>
</feature>
<dbReference type="EMBL" id="VJZL01000010">
    <property type="protein sequence ID" value="TRX10617.1"/>
    <property type="molecule type" value="Genomic_DNA"/>
</dbReference>
<feature type="domain" description="EamA" evidence="7">
    <location>
        <begin position="6"/>
        <end position="140"/>
    </location>
</feature>
<dbReference type="Gene3D" id="1.10.3730.20">
    <property type="match status" value="1"/>
</dbReference>
<gene>
    <name evidence="9" type="ORF">FNW11_07805</name>
    <name evidence="8" type="ORF">FNW12_10710</name>
</gene>
<evidence type="ECO:0000256" key="3">
    <source>
        <dbReference type="ARBA" id="ARBA00022692"/>
    </source>
</evidence>
<feature type="transmembrane region" description="Helical" evidence="6">
    <location>
        <begin position="70"/>
        <end position="89"/>
    </location>
</feature>
<evidence type="ECO:0000313" key="10">
    <source>
        <dbReference type="Proteomes" id="UP000318528"/>
    </source>
</evidence>
<comment type="caution">
    <text evidence="9">The sequence shown here is derived from an EMBL/GenBank/DDBJ whole genome shotgun (WGS) entry which is preliminary data.</text>
</comment>
<evidence type="ECO:0000256" key="5">
    <source>
        <dbReference type="ARBA" id="ARBA00023136"/>
    </source>
</evidence>
<dbReference type="InterPro" id="IPR050638">
    <property type="entry name" value="AA-Vitamin_Transporters"/>
</dbReference>
<dbReference type="PANTHER" id="PTHR32322:SF18">
    <property type="entry name" value="S-ADENOSYLMETHIONINE_S-ADENOSYLHOMOCYSTEINE TRANSPORTER"/>
    <property type="match status" value="1"/>
</dbReference>
<comment type="subcellular location">
    <subcellularLocation>
        <location evidence="1">Cell membrane</location>
        <topology evidence="1">Multi-pass membrane protein</topology>
    </subcellularLocation>
</comment>
<protein>
    <submittedName>
        <fullName evidence="9">DMT family transporter</fullName>
    </submittedName>
</protein>
<dbReference type="Pfam" id="PF00892">
    <property type="entry name" value="EamA"/>
    <property type="match status" value="2"/>
</dbReference>
<evidence type="ECO:0000313" key="11">
    <source>
        <dbReference type="Proteomes" id="UP000318669"/>
    </source>
</evidence>
<dbReference type="SUPFAM" id="SSF103481">
    <property type="entry name" value="Multidrug resistance efflux transporter EmrE"/>
    <property type="match status" value="2"/>
</dbReference>
<feature type="transmembrane region" description="Helical" evidence="6">
    <location>
        <begin position="147"/>
        <end position="173"/>
    </location>
</feature>
<dbReference type="InterPro" id="IPR000620">
    <property type="entry name" value="EamA_dom"/>
</dbReference>
<keyword evidence="2" id="KW-1003">Cell membrane</keyword>
<feature type="transmembrane region" description="Helical" evidence="6">
    <location>
        <begin position="124"/>
        <end position="141"/>
    </location>
</feature>
<feature type="transmembrane region" description="Helical" evidence="6">
    <location>
        <begin position="95"/>
        <end position="117"/>
    </location>
</feature>
<evidence type="ECO:0000256" key="2">
    <source>
        <dbReference type="ARBA" id="ARBA00022475"/>
    </source>
</evidence>
<keyword evidence="4 6" id="KW-1133">Transmembrane helix</keyword>
<dbReference type="GO" id="GO:0005886">
    <property type="term" value="C:plasma membrane"/>
    <property type="evidence" value="ECO:0007669"/>
    <property type="project" value="UniProtKB-SubCell"/>
</dbReference>
<dbReference type="Proteomes" id="UP000318528">
    <property type="component" value="Unassembled WGS sequence"/>
</dbReference>
<dbReference type="InterPro" id="IPR037185">
    <property type="entry name" value="EmrE-like"/>
</dbReference>
<feature type="transmembrane region" description="Helical" evidence="6">
    <location>
        <begin position="185"/>
        <end position="204"/>
    </location>
</feature>
<evidence type="ECO:0000256" key="4">
    <source>
        <dbReference type="ARBA" id="ARBA00022989"/>
    </source>
</evidence>
<feature type="domain" description="EamA" evidence="7">
    <location>
        <begin position="155"/>
        <end position="291"/>
    </location>
</feature>
<keyword evidence="10" id="KW-1185">Reference proteome</keyword>
<dbReference type="Proteomes" id="UP000318669">
    <property type="component" value="Unassembled WGS sequence"/>
</dbReference>
<accession>A0A553BQW6</accession>
<keyword evidence="5 6" id="KW-0472">Membrane</keyword>
<evidence type="ECO:0000313" key="9">
    <source>
        <dbReference type="EMBL" id="TRX10617.1"/>
    </source>
</evidence>
<reference evidence="10 11" key="1">
    <citation type="submission" date="2019-07" db="EMBL/GenBank/DDBJ databases">
        <title>Novel species of Flavobacterium.</title>
        <authorList>
            <person name="Liu Q."/>
            <person name="Xin Y.-H."/>
        </authorList>
    </citation>
    <scope>NUCLEOTIDE SEQUENCE [LARGE SCALE GENOMIC DNA]</scope>
    <source>
        <strain evidence="8 10">GSP39</strain>
        <strain evidence="9 11">GSR22</strain>
    </source>
</reference>